<dbReference type="Proteomes" id="UP000318741">
    <property type="component" value="Chromosome"/>
</dbReference>
<evidence type="ECO:0000313" key="4">
    <source>
        <dbReference type="Proteomes" id="UP000318741"/>
    </source>
</evidence>
<sequence length="251" mass="27264">MLAAALLMSVLPAADPPPTLSDAIEYRTHAGADGTEYQHLFVAPKEIKEGETYPLVVFLHGAGERGSDPSVVAKHFFPAMLSDEYRERFPCFILAPQCPSGERWGSLDWRTGEDSGEITAPLAAVRDLVHTSLEELPIDRNRLYLTGLSMGGYGTWDWTTREPGFWTAAAPICGAGDTNKAAALTDLPLWVAHGDKDSAVPVERSREMVAAVVAAGGHPIYIEYPGVGHDSWTPAYGTPDGLIAWLFRQEK</sequence>
<evidence type="ECO:0000259" key="2">
    <source>
        <dbReference type="Pfam" id="PF02230"/>
    </source>
</evidence>
<dbReference type="PANTHER" id="PTHR43037">
    <property type="entry name" value="UNNAMED PRODUCT-RELATED"/>
    <property type="match status" value="1"/>
</dbReference>
<dbReference type="KEGG" id="acaf:CA12_25940"/>
<keyword evidence="4" id="KW-1185">Reference proteome</keyword>
<name>A0A517PAU2_9PLAN</name>
<dbReference type="Pfam" id="PF02230">
    <property type="entry name" value="Abhydrolase_2"/>
    <property type="match status" value="1"/>
</dbReference>
<feature type="domain" description="Phospholipase/carboxylesterase/thioesterase" evidence="2">
    <location>
        <begin position="49"/>
        <end position="232"/>
    </location>
</feature>
<dbReference type="PANTHER" id="PTHR43037:SF1">
    <property type="entry name" value="BLL1128 PROTEIN"/>
    <property type="match status" value="1"/>
</dbReference>
<dbReference type="EMBL" id="CP036265">
    <property type="protein sequence ID" value="QDT16490.1"/>
    <property type="molecule type" value="Genomic_DNA"/>
</dbReference>
<protein>
    <submittedName>
        <fullName evidence="3">Phospholipase/Carboxylesterase</fullName>
    </submittedName>
</protein>
<dbReference type="InterPro" id="IPR003140">
    <property type="entry name" value="PLipase/COase/thioEstase"/>
</dbReference>
<dbReference type="InterPro" id="IPR050955">
    <property type="entry name" value="Plant_Biomass_Hydrol_Est"/>
</dbReference>
<evidence type="ECO:0000256" key="1">
    <source>
        <dbReference type="ARBA" id="ARBA00022729"/>
    </source>
</evidence>
<dbReference type="AlphaFoldDB" id="A0A517PAU2"/>
<accession>A0A517PAU2</accession>
<dbReference type="OrthoDB" id="9764953at2"/>
<gene>
    <name evidence="3" type="ORF">CA12_25940</name>
</gene>
<dbReference type="InterPro" id="IPR029058">
    <property type="entry name" value="AB_hydrolase_fold"/>
</dbReference>
<reference evidence="3 4" key="1">
    <citation type="submission" date="2019-02" db="EMBL/GenBank/DDBJ databases">
        <title>Deep-cultivation of Planctomycetes and their phenomic and genomic characterization uncovers novel biology.</title>
        <authorList>
            <person name="Wiegand S."/>
            <person name="Jogler M."/>
            <person name="Boedeker C."/>
            <person name="Pinto D."/>
            <person name="Vollmers J."/>
            <person name="Rivas-Marin E."/>
            <person name="Kohn T."/>
            <person name="Peeters S.H."/>
            <person name="Heuer A."/>
            <person name="Rast P."/>
            <person name="Oberbeckmann S."/>
            <person name="Bunk B."/>
            <person name="Jeske O."/>
            <person name="Meyerdierks A."/>
            <person name="Storesund J.E."/>
            <person name="Kallscheuer N."/>
            <person name="Luecker S."/>
            <person name="Lage O.M."/>
            <person name="Pohl T."/>
            <person name="Merkel B.J."/>
            <person name="Hornburger P."/>
            <person name="Mueller R.-W."/>
            <person name="Bruemmer F."/>
            <person name="Labrenz M."/>
            <person name="Spormann A.M."/>
            <person name="Op den Camp H."/>
            <person name="Overmann J."/>
            <person name="Amann R."/>
            <person name="Jetten M.S.M."/>
            <person name="Mascher T."/>
            <person name="Medema M.H."/>
            <person name="Devos D.P."/>
            <person name="Kaster A.-K."/>
            <person name="Ovreas L."/>
            <person name="Rohde M."/>
            <person name="Galperin M.Y."/>
            <person name="Jogler C."/>
        </authorList>
    </citation>
    <scope>NUCLEOTIDE SEQUENCE [LARGE SCALE GENOMIC DNA]</scope>
    <source>
        <strain evidence="3 4">CA12</strain>
    </source>
</reference>
<evidence type="ECO:0000313" key="3">
    <source>
        <dbReference type="EMBL" id="QDT16490.1"/>
    </source>
</evidence>
<proteinExistence type="predicted"/>
<dbReference type="SUPFAM" id="SSF53474">
    <property type="entry name" value="alpha/beta-Hydrolases"/>
    <property type="match status" value="1"/>
</dbReference>
<organism evidence="3 4">
    <name type="scientific">Alienimonas californiensis</name>
    <dbReference type="NCBI Taxonomy" id="2527989"/>
    <lineage>
        <taxon>Bacteria</taxon>
        <taxon>Pseudomonadati</taxon>
        <taxon>Planctomycetota</taxon>
        <taxon>Planctomycetia</taxon>
        <taxon>Planctomycetales</taxon>
        <taxon>Planctomycetaceae</taxon>
        <taxon>Alienimonas</taxon>
    </lineage>
</organism>
<dbReference type="RefSeq" id="WP_145359311.1">
    <property type="nucleotide sequence ID" value="NZ_CP036265.1"/>
</dbReference>
<dbReference type="Gene3D" id="3.40.50.1820">
    <property type="entry name" value="alpha/beta hydrolase"/>
    <property type="match status" value="1"/>
</dbReference>
<dbReference type="GO" id="GO:0016787">
    <property type="term" value="F:hydrolase activity"/>
    <property type="evidence" value="ECO:0007669"/>
    <property type="project" value="InterPro"/>
</dbReference>
<keyword evidence="1" id="KW-0732">Signal</keyword>